<dbReference type="Gene3D" id="2.50.20.20">
    <property type="match status" value="1"/>
</dbReference>
<dbReference type="PROSITE" id="PS51257">
    <property type="entry name" value="PROKAR_LIPOPROTEIN"/>
    <property type="match status" value="1"/>
</dbReference>
<evidence type="ECO:0000313" key="3">
    <source>
        <dbReference type="EMBL" id="GAA1543128.1"/>
    </source>
</evidence>
<gene>
    <name evidence="3" type="ORF">GCM10009762_15740</name>
</gene>
<evidence type="ECO:0008006" key="5">
    <source>
        <dbReference type="Google" id="ProtNLM"/>
    </source>
</evidence>
<evidence type="ECO:0000256" key="2">
    <source>
        <dbReference type="SAM" id="SignalP"/>
    </source>
</evidence>
<evidence type="ECO:0000313" key="4">
    <source>
        <dbReference type="Proteomes" id="UP001501288"/>
    </source>
</evidence>
<feature type="region of interest" description="Disordered" evidence="1">
    <location>
        <begin position="27"/>
        <end position="72"/>
    </location>
</feature>
<dbReference type="RefSeq" id="WP_346030240.1">
    <property type="nucleotide sequence ID" value="NZ_BAAANV010000037.1"/>
</dbReference>
<evidence type="ECO:0000256" key="1">
    <source>
        <dbReference type="SAM" id="MobiDB-lite"/>
    </source>
</evidence>
<comment type="caution">
    <text evidence="3">The sequence shown here is derived from an EMBL/GenBank/DDBJ whole genome shotgun (WGS) entry which is preliminary data.</text>
</comment>
<name>A0ABN2BKZ4_9MICO</name>
<reference evidence="3 4" key="1">
    <citation type="journal article" date="2019" name="Int. J. Syst. Evol. Microbiol.">
        <title>The Global Catalogue of Microorganisms (GCM) 10K type strain sequencing project: providing services to taxonomists for standard genome sequencing and annotation.</title>
        <authorList>
            <consortium name="The Broad Institute Genomics Platform"/>
            <consortium name="The Broad Institute Genome Sequencing Center for Infectious Disease"/>
            <person name="Wu L."/>
            <person name="Ma J."/>
        </authorList>
    </citation>
    <scope>NUCLEOTIDE SEQUENCE [LARGE SCALE GENOMIC DNA]</scope>
    <source>
        <strain evidence="3 4">JCM 14588</strain>
    </source>
</reference>
<feature type="chain" id="PRO_5045744147" description="Lipoprotein" evidence="2">
    <location>
        <begin position="22"/>
        <end position="244"/>
    </location>
</feature>
<dbReference type="Proteomes" id="UP001501288">
    <property type="component" value="Unassembled WGS sequence"/>
</dbReference>
<sequence>MKLRSTAAAVAIAATATMGLAACGGEEAPKAKDAWNASQESAGKYKSMEIKGSGKSSGKPANVNVKGDVDGDPQTFGGELEGGKMEAVLVGNKAYIKGDSTYWKSLSGGSSATSAMASLMADKWVASPNNDAGSADDTLKSLVKELKDDNNESNKKLLSDKATVTEDKVDGKDAWKIESEDKKVTAWVSKEDTRDVLKVEGWEAKNSSSSSNDQMTTVTFVSHDKDYGIKAPSGAKKMTDLIKG</sequence>
<keyword evidence="2" id="KW-0732">Signal</keyword>
<accession>A0ABN2BKZ4</accession>
<feature type="signal peptide" evidence="2">
    <location>
        <begin position="1"/>
        <end position="21"/>
    </location>
</feature>
<proteinExistence type="predicted"/>
<protein>
    <recommendedName>
        <fullName evidence="5">Lipoprotein</fullName>
    </recommendedName>
</protein>
<keyword evidence="4" id="KW-1185">Reference proteome</keyword>
<organism evidence="3 4">
    <name type="scientific">Dermacoccus barathri</name>
    <dbReference type="NCBI Taxonomy" id="322601"/>
    <lineage>
        <taxon>Bacteria</taxon>
        <taxon>Bacillati</taxon>
        <taxon>Actinomycetota</taxon>
        <taxon>Actinomycetes</taxon>
        <taxon>Micrococcales</taxon>
        <taxon>Dermacoccaceae</taxon>
        <taxon>Dermacoccus</taxon>
    </lineage>
</organism>
<dbReference type="EMBL" id="BAAANV010000037">
    <property type="protein sequence ID" value="GAA1543128.1"/>
    <property type="molecule type" value="Genomic_DNA"/>
</dbReference>